<dbReference type="PANTHER" id="PTHR43210">
    <property type="entry name" value="DETHIOBIOTIN SYNTHETASE"/>
    <property type="match status" value="1"/>
</dbReference>
<dbReference type="InterPro" id="IPR027417">
    <property type="entry name" value="P-loop_NTPase"/>
</dbReference>
<dbReference type="HAMAP" id="MF_00336">
    <property type="entry name" value="BioD"/>
    <property type="match status" value="1"/>
</dbReference>
<evidence type="ECO:0000256" key="1">
    <source>
        <dbReference type="ARBA" id="ARBA00022490"/>
    </source>
</evidence>
<keyword evidence="4 9" id="KW-0547">Nucleotide-binding</keyword>
<dbReference type="PANTHER" id="PTHR43210:SF2">
    <property type="entry name" value="ATP-DEPENDENT DETHIOBIOTIN SYNTHETASE BIOD 2"/>
    <property type="match status" value="1"/>
</dbReference>
<dbReference type="UniPathway" id="UPA00078">
    <property type="reaction ID" value="UER00161"/>
</dbReference>
<dbReference type="CDD" id="cd03109">
    <property type="entry name" value="DTBS"/>
    <property type="match status" value="1"/>
</dbReference>
<dbReference type="GO" id="GO:0009102">
    <property type="term" value="P:biotin biosynthetic process"/>
    <property type="evidence" value="ECO:0007669"/>
    <property type="project" value="UniProtKB-UniRule"/>
</dbReference>
<dbReference type="RefSeq" id="WP_120049074.1">
    <property type="nucleotide sequence ID" value="NZ_RAHX01000001.1"/>
</dbReference>
<comment type="caution">
    <text evidence="9">Lacks conserved residue(s) required for the propagation of feature annotation.</text>
</comment>
<keyword evidence="11" id="KW-1185">Reference proteome</keyword>
<evidence type="ECO:0000313" key="10">
    <source>
        <dbReference type="EMBL" id="RJY10066.1"/>
    </source>
</evidence>
<dbReference type="Gene3D" id="3.40.50.300">
    <property type="entry name" value="P-loop containing nucleotide triphosphate hydrolases"/>
    <property type="match status" value="1"/>
</dbReference>
<comment type="similarity">
    <text evidence="9">Belongs to the dethiobiotin synthetase family.</text>
</comment>
<keyword evidence="1 9" id="KW-0963">Cytoplasm</keyword>
<comment type="catalytic activity">
    <reaction evidence="9">
        <text>(7R,8S)-7,8-diammoniononanoate + CO2 + ATP = (4R,5S)-dethiobiotin + ADP + phosphate + 3 H(+)</text>
        <dbReference type="Rhea" id="RHEA:15805"/>
        <dbReference type="ChEBI" id="CHEBI:15378"/>
        <dbReference type="ChEBI" id="CHEBI:16526"/>
        <dbReference type="ChEBI" id="CHEBI:30616"/>
        <dbReference type="ChEBI" id="CHEBI:43474"/>
        <dbReference type="ChEBI" id="CHEBI:149469"/>
        <dbReference type="ChEBI" id="CHEBI:149473"/>
        <dbReference type="ChEBI" id="CHEBI:456216"/>
        <dbReference type="EC" id="6.3.3.3"/>
    </reaction>
</comment>
<dbReference type="GO" id="GO:0004141">
    <property type="term" value="F:dethiobiotin synthase activity"/>
    <property type="evidence" value="ECO:0007669"/>
    <property type="project" value="UniProtKB-UniRule"/>
</dbReference>
<proteinExistence type="inferred from homology"/>
<keyword evidence="6 9" id="KW-0067">ATP-binding</keyword>
<feature type="binding site" evidence="9">
    <location>
        <position position="36"/>
    </location>
    <ligand>
        <name>substrate</name>
    </ligand>
</feature>
<feature type="binding site" evidence="9">
    <location>
        <begin position="181"/>
        <end position="183"/>
    </location>
    <ligand>
        <name>ATP</name>
        <dbReference type="ChEBI" id="CHEBI:30616"/>
    </ligand>
</feature>
<gene>
    <name evidence="9 10" type="primary">bioD</name>
    <name evidence="10" type="ORF">D6201_12505</name>
</gene>
<keyword evidence="5 9" id="KW-0093">Biotin biosynthesis</keyword>
<evidence type="ECO:0000256" key="7">
    <source>
        <dbReference type="ARBA" id="ARBA00022842"/>
    </source>
</evidence>
<keyword evidence="3 9" id="KW-0479">Metal-binding</keyword>
<evidence type="ECO:0000256" key="8">
    <source>
        <dbReference type="ARBA" id="ARBA00047386"/>
    </source>
</evidence>
<dbReference type="InterPro" id="IPR004472">
    <property type="entry name" value="DTB_synth_BioD"/>
</dbReference>
<dbReference type="OrthoDB" id="9802097at2"/>
<sequence length="205" mass="21251">MKGVIVSGTDTGIGKTVVAAGLTGALGATYWKPVQSGLEDETDSEAVARLVPGARILPEVYRLVTPCSPHEAARIDGVEIDVEKLRLPDVDGPVVVEGAGGAMVPYADDLLAADLFADLGMPAVVVARTMLGTISHTLMTLEVLRARGVPVAGVIFVGEAELVAESAIQRFGAVAHLGRLPHLDPLGASALRDAFAANIRLDALR</sequence>
<dbReference type="NCBIfam" id="TIGR00347">
    <property type="entry name" value="bioD"/>
    <property type="match status" value="1"/>
</dbReference>
<comment type="function">
    <text evidence="9">Catalyzes a mechanistically unusual reaction, the ATP-dependent insertion of CO2 between the N7 and N8 nitrogen atoms of 7,8-diaminopelargonic acid (DAPA, also called 7,8-diammoniononanoate) to form a ureido ring.</text>
</comment>
<dbReference type="EC" id="6.3.3.3" evidence="9"/>
<keyword evidence="7 9" id="KW-0460">Magnesium</keyword>
<dbReference type="GO" id="GO:0005524">
    <property type="term" value="F:ATP binding"/>
    <property type="evidence" value="ECO:0007669"/>
    <property type="project" value="UniProtKB-UniRule"/>
</dbReference>
<evidence type="ECO:0000256" key="2">
    <source>
        <dbReference type="ARBA" id="ARBA00022598"/>
    </source>
</evidence>
<feature type="binding site" evidence="9">
    <location>
        <position position="43"/>
    </location>
    <ligand>
        <name>ATP</name>
        <dbReference type="ChEBI" id="CHEBI:30616"/>
    </ligand>
</feature>
<keyword evidence="2 9" id="KW-0436">Ligase</keyword>
<evidence type="ECO:0000256" key="9">
    <source>
        <dbReference type="HAMAP-Rule" id="MF_00336"/>
    </source>
</evidence>
<feature type="binding site" evidence="9">
    <location>
        <position position="43"/>
    </location>
    <ligand>
        <name>Mg(2+)</name>
        <dbReference type="ChEBI" id="CHEBI:18420"/>
    </ligand>
</feature>
<feature type="binding site" evidence="9">
    <location>
        <begin position="97"/>
        <end position="100"/>
    </location>
    <ligand>
        <name>ATP</name>
        <dbReference type="ChEBI" id="CHEBI:30616"/>
    </ligand>
</feature>
<name>A0A419RWA5_9SPHN</name>
<feature type="binding site" evidence="9">
    <location>
        <position position="97"/>
    </location>
    <ligand>
        <name>Mg(2+)</name>
        <dbReference type="ChEBI" id="CHEBI:18420"/>
    </ligand>
</feature>
<dbReference type="GO" id="GO:0000287">
    <property type="term" value="F:magnesium ion binding"/>
    <property type="evidence" value="ECO:0007669"/>
    <property type="project" value="UniProtKB-UniRule"/>
</dbReference>
<feature type="active site" evidence="9">
    <location>
        <position position="32"/>
    </location>
</feature>
<dbReference type="PIRSF" id="PIRSF006755">
    <property type="entry name" value="DTB_synth"/>
    <property type="match status" value="1"/>
</dbReference>
<comment type="catalytic activity">
    <reaction evidence="8">
        <text>(7R,8S)-8-amino-7-(carboxyamino)nonanoate + ATP = (4R,5S)-dethiobiotin + ADP + phosphate + H(+)</text>
        <dbReference type="Rhea" id="RHEA:63684"/>
        <dbReference type="ChEBI" id="CHEBI:15378"/>
        <dbReference type="ChEBI" id="CHEBI:30616"/>
        <dbReference type="ChEBI" id="CHEBI:43474"/>
        <dbReference type="ChEBI" id="CHEBI:149470"/>
        <dbReference type="ChEBI" id="CHEBI:149473"/>
        <dbReference type="ChEBI" id="CHEBI:456216"/>
    </reaction>
</comment>
<comment type="pathway">
    <text evidence="9">Cofactor biosynthesis; biotin biosynthesis; biotin from 7,8-diaminononanoate: step 1/2.</text>
</comment>
<organism evidence="10 11">
    <name type="scientific">Aurantiacibacter aquimixticola</name>
    <dbReference type="NCBI Taxonomy" id="1958945"/>
    <lineage>
        <taxon>Bacteria</taxon>
        <taxon>Pseudomonadati</taxon>
        <taxon>Pseudomonadota</taxon>
        <taxon>Alphaproteobacteria</taxon>
        <taxon>Sphingomonadales</taxon>
        <taxon>Erythrobacteraceae</taxon>
        <taxon>Aurantiacibacter</taxon>
    </lineage>
</organism>
<dbReference type="AlphaFoldDB" id="A0A419RWA5"/>
<evidence type="ECO:0000313" key="11">
    <source>
        <dbReference type="Proteomes" id="UP000285232"/>
    </source>
</evidence>
<accession>A0A419RWA5</accession>
<comment type="subcellular location">
    <subcellularLocation>
        <location evidence="9">Cytoplasm</location>
    </subcellularLocation>
</comment>
<evidence type="ECO:0000256" key="4">
    <source>
        <dbReference type="ARBA" id="ARBA00022741"/>
    </source>
</evidence>
<comment type="cofactor">
    <cofactor evidence="9">
        <name>Mg(2+)</name>
        <dbReference type="ChEBI" id="CHEBI:18420"/>
    </cofactor>
</comment>
<protein>
    <recommendedName>
        <fullName evidence="9">ATP-dependent dethiobiotin synthetase BioD</fullName>
        <ecNumber evidence="9">6.3.3.3</ecNumber>
    </recommendedName>
    <alternativeName>
        <fullName evidence="9">DTB synthetase</fullName>
        <shortName evidence="9">DTBS</shortName>
    </alternativeName>
    <alternativeName>
        <fullName evidence="9">Dethiobiotin synthase</fullName>
    </alternativeName>
</protein>
<evidence type="ECO:0000256" key="6">
    <source>
        <dbReference type="ARBA" id="ARBA00022840"/>
    </source>
</evidence>
<dbReference type="SUPFAM" id="SSF52540">
    <property type="entry name" value="P-loop containing nucleoside triphosphate hydrolases"/>
    <property type="match status" value="1"/>
</dbReference>
<dbReference type="EMBL" id="RAHX01000001">
    <property type="protein sequence ID" value="RJY10066.1"/>
    <property type="molecule type" value="Genomic_DNA"/>
</dbReference>
<reference evidence="10 11" key="1">
    <citation type="journal article" date="2017" name="Int. J. Syst. Evol. Microbiol.">
        <title>Erythrobacter aquimixticola sp. nov., isolated from the junction between the ocean and a freshwater spring.</title>
        <authorList>
            <person name="Park S."/>
            <person name="Jung Y.T."/>
            <person name="Choi S.J."/>
            <person name="Yoon J.H."/>
        </authorList>
    </citation>
    <scope>NUCLEOTIDE SEQUENCE [LARGE SCALE GENOMIC DNA]</scope>
    <source>
        <strain evidence="10 11">JSSK-14</strain>
    </source>
</reference>
<comment type="caution">
    <text evidence="10">The sequence shown here is derived from an EMBL/GenBank/DDBJ whole genome shotgun (WGS) entry which is preliminary data.</text>
</comment>
<comment type="subunit">
    <text evidence="9">Homodimer.</text>
</comment>
<feature type="binding site" evidence="9">
    <location>
        <begin position="12"/>
        <end position="17"/>
    </location>
    <ligand>
        <name>ATP</name>
        <dbReference type="ChEBI" id="CHEBI:30616"/>
    </ligand>
</feature>
<feature type="binding site" evidence="9">
    <location>
        <position position="16"/>
    </location>
    <ligand>
        <name>Mg(2+)</name>
        <dbReference type="ChEBI" id="CHEBI:18420"/>
    </ligand>
</feature>
<dbReference type="Pfam" id="PF13500">
    <property type="entry name" value="AAA_26"/>
    <property type="match status" value="1"/>
</dbReference>
<evidence type="ECO:0000256" key="5">
    <source>
        <dbReference type="ARBA" id="ARBA00022756"/>
    </source>
</evidence>
<dbReference type="GO" id="GO:0005829">
    <property type="term" value="C:cytosol"/>
    <property type="evidence" value="ECO:0007669"/>
    <property type="project" value="TreeGrafter"/>
</dbReference>
<evidence type="ECO:0000256" key="3">
    <source>
        <dbReference type="ARBA" id="ARBA00022723"/>
    </source>
</evidence>
<dbReference type="Proteomes" id="UP000285232">
    <property type="component" value="Unassembled WGS sequence"/>
</dbReference>